<evidence type="ECO:0000313" key="3">
    <source>
        <dbReference type="EMBL" id="MDK2563253.1"/>
    </source>
</evidence>
<feature type="domain" description="Cell envelope-related transcriptional attenuator" evidence="2">
    <location>
        <begin position="56"/>
        <end position="215"/>
    </location>
</feature>
<evidence type="ECO:0000313" key="4">
    <source>
        <dbReference type="Proteomes" id="UP001301012"/>
    </source>
</evidence>
<proteinExistence type="inferred from homology"/>
<evidence type="ECO:0000256" key="1">
    <source>
        <dbReference type="ARBA" id="ARBA00006068"/>
    </source>
</evidence>
<dbReference type="NCBIfam" id="TIGR00350">
    <property type="entry name" value="lytR_cpsA_psr"/>
    <property type="match status" value="1"/>
</dbReference>
<dbReference type="InterPro" id="IPR050922">
    <property type="entry name" value="LytR/CpsA/Psr_CW_biosynth"/>
</dbReference>
<reference evidence="3 4" key="1">
    <citation type="submission" date="2023-05" db="EMBL/GenBank/DDBJ databases">
        <title>Rombocin, a short stable natural nisin variant, displays selective antimicrobial activity against Listeria monocytogenes and employs dual mode of action to kill target bacterial strains.</title>
        <authorList>
            <person name="Wambui J."/>
            <person name="Stephan R."/>
            <person name="Kuipers O.P."/>
        </authorList>
    </citation>
    <scope>NUCLEOTIDE SEQUENCE [LARGE SCALE GENOMIC DNA]</scope>
    <source>
        <strain evidence="3 4">RC002</strain>
    </source>
</reference>
<dbReference type="Pfam" id="PF03816">
    <property type="entry name" value="LytR_cpsA_psr"/>
    <property type="match status" value="1"/>
</dbReference>
<dbReference type="Gene3D" id="3.40.630.190">
    <property type="entry name" value="LCP protein"/>
    <property type="match status" value="1"/>
</dbReference>
<organism evidence="3 4">
    <name type="scientific">Romboutsia sedimentorum</name>
    <dbReference type="NCBI Taxonomy" id="1368474"/>
    <lineage>
        <taxon>Bacteria</taxon>
        <taxon>Bacillati</taxon>
        <taxon>Bacillota</taxon>
        <taxon>Clostridia</taxon>
        <taxon>Peptostreptococcales</taxon>
        <taxon>Peptostreptococcaceae</taxon>
        <taxon>Romboutsia</taxon>
    </lineage>
</organism>
<dbReference type="Proteomes" id="UP001301012">
    <property type="component" value="Unassembled WGS sequence"/>
</dbReference>
<comment type="caution">
    <text evidence="3">The sequence shown here is derived from an EMBL/GenBank/DDBJ whole genome shotgun (WGS) entry which is preliminary data.</text>
</comment>
<dbReference type="InterPro" id="IPR004474">
    <property type="entry name" value="LytR_CpsA_psr"/>
</dbReference>
<dbReference type="EMBL" id="JASKYM010000002">
    <property type="protein sequence ID" value="MDK2563253.1"/>
    <property type="molecule type" value="Genomic_DNA"/>
</dbReference>
<dbReference type="RefSeq" id="WP_284132202.1">
    <property type="nucleotide sequence ID" value="NZ_JASKYM010000002.1"/>
</dbReference>
<dbReference type="PANTHER" id="PTHR33392:SF6">
    <property type="entry name" value="POLYISOPRENYL-TEICHOIC ACID--PEPTIDOGLYCAN TEICHOIC ACID TRANSFERASE TAGU"/>
    <property type="match status" value="1"/>
</dbReference>
<protein>
    <submittedName>
        <fullName evidence="3">LCP family protein</fullName>
    </submittedName>
</protein>
<comment type="similarity">
    <text evidence="1">Belongs to the LytR/CpsA/Psr (LCP) family.</text>
</comment>
<evidence type="ECO:0000259" key="2">
    <source>
        <dbReference type="Pfam" id="PF03816"/>
    </source>
</evidence>
<accession>A0ABT7E8K7</accession>
<dbReference type="PANTHER" id="PTHR33392">
    <property type="entry name" value="POLYISOPRENYL-TEICHOIC ACID--PEPTIDOGLYCAN TEICHOIC ACID TRANSFERASE TAGU"/>
    <property type="match status" value="1"/>
</dbReference>
<sequence>MKKLIPILLSILITLILIPNIYALEDDTSYEVLKQNQVDNILLIGRDSLKSKGPARSDSMIILTVDNLNKSLKLTSLARDTLVDIPNIGQEKLNHAYAYGQEKLLLKTINQNFKLDIKDYAVVDFTSFVEIIDILGGVDVDVNEKEVKHLNQTIKTCYSLNDENKGKIKYVNNSGNQSLNGYQALAYARIRKIDTIYKRDERQRKILTSVATKLSNTSITKYPAIVKNVLKHVDVNISLDKITRLAFLSHELASYDMKQLQFPLEKYREEGRINGDGLYVVRWKEDENLKVLHEFIYGR</sequence>
<keyword evidence="4" id="KW-1185">Reference proteome</keyword>
<gene>
    <name evidence="3" type="ORF">QOZ84_06805</name>
</gene>
<name>A0ABT7E8K7_9FIRM</name>